<sequence length="271" mass="29537">MDIFPLFLPAVICCDAINESLPVASPSKPGYLHDVSTALRQRHAVPHQFPFFLCFFALNYLFLFVRIATVSSLLDLRGKGGGTISGRVEEEVKTYLGINGNTYTNTKRCACACPCVWTPMSGDSEPPPQLPVGDHGYLACRRCRLIITEQQFLHEGCQVCGTGPVSREELLDVATAEFSNFIGLIAPEKSWVGRLINRTNCPNGVFATELCDEDESGEEEEEVEENDVYDEDEDGDSGNDVDNTNGDGMPGGDKLGPVMTDEELLLAMSGA</sequence>
<dbReference type="GO" id="GO:0032044">
    <property type="term" value="C:DSIF complex"/>
    <property type="evidence" value="ECO:0000318"/>
    <property type="project" value="GO_Central"/>
</dbReference>
<comment type="similarity">
    <text evidence="2">Belongs to the SPT4 family.</text>
</comment>
<dbReference type="GO" id="GO:0000993">
    <property type="term" value="F:RNA polymerase II complex binding"/>
    <property type="evidence" value="ECO:0000318"/>
    <property type="project" value="GO_Central"/>
</dbReference>
<dbReference type="OrthoDB" id="248751at2759"/>
<feature type="compositionally biased region" description="Acidic residues" evidence="5">
    <location>
        <begin position="210"/>
        <end position="239"/>
    </location>
</feature>
<evidence type="ECO:0000256" key="4">
    <source>
        <dbReference type="ARBA" id="ARBA00023242"/>
    </source>
</evidence>
<evidence type="ECO:0000313" key="8">
    <source>
        <dbReference type="Proteomes" id="UP000008524"/>
    </source>
</evidence>
<dbReference type="Gene3D" id="3.30.40.210">
    <property type="match status" value="1"/>
</dbReference>
<evidence type="ECO:0000259" key="6">
    <source>
        <dbReference type="SMART" id="SM01389"/>
    </source>
</evidence>
<dbReference type="InterPro" id="IPR038510">
    <property type="entry name" value="Spt4_sf"/>
</dbReference>
<dbReference type="InterPro" id="IPR022800">
    <property type="entry name" value="Spt4/RpoE2_Znf"/>
</dbReference>
<keyword evidence="8" id="KW-1185">Reference proteome</keyword>
<evidence type="ECO:0000256" key="5">
    <source>
        <dbReference type="SAM" id="MobiDB-lite"/>
    </source>
</evidence>
<feature type="region of interest" description="Disordered" evidence="5">
    <location>
        <begin position="210"/>
        <end position="261"/>
    </location>
</feature>
<gene>
    <name evidence="7" type="ORF">Tb09.211.4290</name>
</gene>
<accession>Q38D81</accession>
<dbReference type="GO" id="GO:0006355">
    <property type="term" value="P:regulation of DNA-templated transcription"/>
    <property type="evidence" value="ECO:0007669"/>
    <property type="project" value="InterPro"/>
</dbReference>
<dbReference type="EMBL" id="CM000207">
    <property type="protein sequence ID" value="EAN77239.1"/>
    <property type="molecule type" value="Genomic_DNA"/>
</dbReference>
<dbReference type="eggNOG" id="ENOG502S83E">
    <property type="taxonomic scope" value="Eukaryota"/>
</dbReference>
<dbReference type="SUPFAM" id="SSF63393">
    <property type="entry name" value="RNA polymerase subunits"/>
    <property type="match status" value="1"/>
</dbReference>
<dbReference type="GO" id="GO:0008270">
    <property type="term" value="F:zinc ion binding"/>
    <property type="evidence" value="ECO:0007669"/>
    <property type="project" value="InterPro"/>
</dbReference>
<dbReference type="PANTHER" id="PTHR12882:SF1">
    <property type="entry name" value="TRANSCRIPTION ELONGATION FACTOR SPT4"/>
    <property type="match status" value="1"/>
</dbReference>
<dbReference type="KEGG" id="tbr:Tb09.211.4290"/>
<keyword evidence="4" id="KW-0539">Nucleus</keyword>
<keyword evidence="3" id="KW-0804">Transcription</keyword>
<dbReference type="Pfam" id="PF06093">
    <property type="entry name" value="Spt4"/>
    <property type="match status" value="1"/>
</dbReference>
<name>Q38D81_TRYB2</name>
<dbReference type="GO" id="GO:0005654">
    <property type="term" value="C:nucleoplasm"/>
    <property type="evidence" value="ECO:0006056"/>
    <property type="project" value="Others"/>
</dbReference>
<dbReference type="InParanoid" id="Q38D81"/>
<organism evidence="7 8">
    <name type="scientific">Trypanosoma brucei brucei (strain 927/4 GUTat10.1)</name>
    <dbReference type="NCBI Taxonomy" id="185431"/>
    <lineage>
        <taxon>Eukaryota</taxon>
        <taxon>Discoba</taxon>
        <taxon>Euglenozoa</taxon>
        <taxon>Kinetoplastea</taxon>
        <taxon>Metakinetoplastina</taxon>
        <taxon>Trypanosomatida</taxon>
        <taxon>Trypanosomatidae</taxon>
        <taxon>Trypanosoma</taxon>
    </lineage>
</organism>
<dbReference type="GO" id="GO:0140673">
    <property type="term" value="P:transcription elongation-coupled chromatin remodeling"/>
    <property type="evidence" value="ECO:0007669"/>
    <property type="project" value="InterPro"/>
</dbReference>
<comment type="subcellular location">
    <subcellularLocation>
        <location evidence="1">Nucleus</location>
    </subcellularLocation>
</comment>
<dbReference type="Proteomes" id="UP000008524">
    <property type="component" value="Chromosome 9"/>
</dbReference>
<dbReference type="RefSeq" id="XP_827569.1">
    <property type="nucleotide sequence ID" value="XM_822476.1"/>
</dbReference>
<reference evidence="7 8" key="2">
    <citation type="journal article" date="2005" name="Science">
        <title>The genome of the African trypanosome Trypanosoma brucei.</title>
        <authorList>
            <person name="Berriman M."/>
            <person name="Ghedin E."/>
            <person name="Hertz-Fowler C."/>
            <person name="Blandin G."/>
            <person name="Renauld H."/>
            <person name="Bartholomeu D.C."/>
            <person name="Lennard N.J."/>
            <person name="Caler E."/>
            <person name="Hamlin N.E."/>
            <person name="Haas B."/>
            <person name="Bohme U."/>
            <person name="Hannick L."/>
            <person name="Aslett M.A."/>
            <person name="Shallom J."/>
            <person name="Marcello L."/>
            <person name="Hou L."/>
            <person name="Wickstead B."/>
            <person name="Alsmark U.C."/>
            <person name="Arrowsmith C."/>
            <person name="Atkin R.J."/>
            <person name="Barron A.J."/>
            <person name="Bringaud F."/>
            <person name="Brooks K."/>
            <person name="Carrington M."/>
            <person name="Cherevach I."/>
            <person name="Chillingworth T.J."/>
            <person name="Churcher C."/>
            <person name="Clark L.N."/>
            <person name="Corton C.H."/>
            <person name="Cronin A."/>
            <person name="Davies R.M."/>
            <person name="Doggett J."/>
            <person name="Djikeng A."/>
            <person name="Feldblyum T."/>
            <person name="Field M.C."/>
            <person name="Fraser A."/>
            <person name="Goodhead I."/>
            <person name="Hance Z."/>
            <person name="Harper D."/>
            <person name="Harris B.R."/>
            <person name="Hauser H."/>
            <person name="Hostetler J."/>
            <person name="Ivens A."/>
            <person name="Jagels K."/>
            <person name="Johnson D."/>
            <person name="Johnson J."/>
            <person name="Jones K."/>
            <person name="Kerhornou A.X."/>
            <person name="Koo H."/>
            <person name="Larke N."/>
            <person name="Landfear S."/>
            <person name="Larkin C."/>
            <person name="Leech V."/>
            <person name="Line A."/>
            <person name="Lord A."/>
            <person name="Macleod A."/>
            <person name="Mooney P.J."/>
            <person name="Moule S."/>
            <person name="Martin D.M."/>
            <person name="Morgan G.W."/>
            <person name="Mungall K."/>
            <person name="Norbertczak H."/>
            <person name="Ormond D."/>
            <person name="Pai G."/>
            <person name="Peacock C.S."/>
            <person name="Peterson J."/>
            <person name="Quail M.A."/>
            <person name="Rabbinowitsch E."/>
            <person name="Rajandream M.A."/>
            <person name="Reitter C."/>
            <person name="Salzberg S.L."/>
            <person name="Sanders M."/>
            <person name="Schobel S."/>
            <person name="Sharp S."/>
            <person name="Simmonds M."/>
            <person name="Simpson A.J."/>
            <person name="Tallon L."/>
            <person name="Turner C.M."/>
            <person name="Tait A."/>
            <person name="Tivey A.R."/>
            <person name="Van Aken S."/>
            <person name="Walker D."/>
            <person name="Wanless D."/>
            <person name="Wang S."/>
            <person name="White B."/>
            <person name="White O."/>
            <person name="Whitehead S."/>
            <person name="Woodward J."/>
            <person name="Wortman J."/>
            <person name="Adams M.D."/>
            <person name="Embley T.M."/>
            <person name="Gull K."/>
            <person name="Ullu E."/>
            <person name="Barry J.D."/>
            <person name="Fairlamb A.H."/>
            <person name="Opperdoes F."/>
            <person name="Barrell B.G."/>
            <person name="Donelson J.E."/>
            <person name="Hall N."/>
            <person name="Fraser C.M."/>
            <person name="Melville S.E."/>
            <person name="El-Sayed N.M."/>
        </authorList>
    </citation>
    <scope>NUCLEOTIDE SEQUENCE [LARGE SCALE GENOMIC DNA]</scope>
    <source>
        <strain evidence="7 8">927/4 GUTat10.1</strain>
    </source>
</reference>
<proteinExistence type="inferred from homology"/>
<dbReference type="GO" id="GO:0006368">
    <property type="term" value="P:transcription elongation by RNA polymerase II"/>
    <property type="evidence" value="ECO:0000318"/>
    <property type="project" value="GO_Central"/>
</dbReference>
<dbReference type="InterPro" id="IPR029040">
    <property type="entry name" value="RPABC4/Spt4"/>
</dbReference>
<evidence type="ECO:0000256" key="1">
    <source>
        <dbReference type="ARBA" id="ARBA00004123"/>
    </source>
</evidence>
<dbReference type="CDD" id="cd07973">
    <property type="entry name" value="Spt4"/>
    <property type="match status" value="1"/>
</dbReference>
<evidence type="ECO:0000256" key="3">
    <source>
        <dbReference type="ARBA" id="ARBA00023163"/>
    </source>
</evidence>
<reference evidence="7 8" key="1">
    <citation type="journal article" date="2005" name="Science">
        <title>Comparative genomics of trypanosomatid parasitic protozoa.</title>
        <authorList>
            <person name="El-Sayed N.M."/>
            <person name="Myler P.J."/>
            <person name="Blandin G."/>
            <person name="Berriman M."/>
            <person name="Crabtree J."/>
            <person name="Aggarwal G."/>
            <person name="Caler E."/>
            <person name="Renauld H."/>
            <person name="Worthey E.A."/>
            <person name="Hertz-Fowler C."/>
            <person name="Ghedin E."/>
            <person name="Peacock C."/>
            <person name="Bartholomeu D.C."/>
            <person name="Haas B.J."/>
            <person name="Tran A.N."/>
            <person name="Wortman J.R."/>
            <person name="Alsmark U.C."/>
            <person name="Angiuoli S."/>
            <person name="Anupama A."/>
            <person name="Badger J."/>
            <person name="Bringaud F."/>
            <person name="Cadag E."/>
            <person name="Carlton J.M."/>
            <person name="Cerqueira G.C."/>
            <person name="Creasy T."/>
            <person name="Delcher A.L."/>
            <person name="Djikeng A."/>
            <person name="Embley T.M."/>
            <person name="Hauser C."/>
            <person name="Ivens A.C."/>
            <person name="Kummerfeld S.K."/>
            <person name="Pereira-Leal J.B."/>
            <person name="Nilsson D."/>
            <person name="Peterson J."/>
            <person name="Salzberg S.L."/>
            <person name="Shallom J."/>
            <person name="Silva J.C."/>
            <person name="Sundaram J."/>
            <person name="Westenberger S."/>
            <person name="White O."/>
            <person name="Melville S.E."/>
            <person name="Donelson J.E."/>
            <person name="Andersson B."/>
            <person name="Stuart K.D."/>
            <person name="Hall N."/>
        </authorList>
    </citation>
    <scope>NUCLEOTIDE SEQUENCE [LARGE SCALE GENOMIC DNA]</scope>
    <source>
        <strain evidence="7 8">927/4 GUTat10.1</strain>
    </source>
</reference>
<dbReference type="STRING" id="185431.Q38D81"/>
<feature type="domain" description="Spt4/RpoE2 zinc finger" evidence="6">
    <location>
        <begin position="137"/>
        <end position="211"/>
    </location>
</feature>
<protein>
    <recommendedName>
        <fullName evidence="6">Spt4/RpoE2 zinc finger domain-containing protein</fullName>
    </recommendedName>
</protein>
<dbReference type="PANTHER" id="PTHR12882">
    <property type="entry name" value="SUPPRESSOR OF TY 4"/>
    <property type="match status" value="1"/>
</dbReference>
<evidence type="ECO:0000313" key="7">
    <source>
        <dbReference type="EMBL" id="EAN77239.1"/>
    </source>
</evidence>
<dbReference type="AlphaFoldDB" id="Q38D81"/>
<dbReference type="SMART" id="SM01389">
    <property type="entry name" value="Spt4"/>
    <property type="match status" value="1"/>
</dbReference>
<dbReference type="InterPro" id="IPR009287">
    <property type="entry name" value="Spt4"/>
</dbReference>
<dbReference type="GeneID" id="3661078"/>
<dbReference type="PaxDb" id="5691-EAN77239"/>
<evidence type="ECO:0000256" key="2">
    <source>
        <dbReference type="ARBA" id="ARBA00010464"/>
    </source>
</evidence>